<dbReference type="PANTHER" id="PTHR44858:SF1">
    <property type="entry name" value="UDP-N-ACETYLGLUCOSAMINE--PEPTIDE N-ACETYLGLUCOSAMINYLTRANSFERASE SPINDLY-RELATED"/>
    <property type="match status" value="1"/>
</dbReference>
<evidence type="ECO:0000256" key="4">
    <source>
        <dbReference type="PROSITE-ProRule" id="PRU00339"/>
    </source>
</evidence>
<dbReference type="PROSITE" id="PS50005">
    <property type="entry name" value="TPR"/>
    <property type="match status" value="1"/>
</dbReference>
<feature type="DNA-binding region" description="OmpR/PhoB-type" evidence="5">
    <location>
        <begin position="13"/>
        <end position="106"/>
    </location>
</feature>
<evidence type="ECO:0000256" key="3">
    <source>
        <dbReference type="ARBA" id="ARBA00023125"/>
    </source>
</evidence>
<dbReference type="Proteomes" id="UP001271780">
    <property type="component" value="Unassembled WGS sequence"/>
</dbReference>
<dbReference type="InterPro" id="IPR001867">
    <property type="entry name" value="OmpR/PhoB-type_DNA-bd"/>
</dbReference>
<protein>
    <submittedName>
        <fullName evidence="7">Winged helix-turn-helix domain-containing protein</fullName>
    </submittedName>
</protein>
<dbReference type="InterPro" id="IPR016032">
    <property type="entry name" value="Sig_transdc_resp-reg_C-effctor"/>
</dbReference>
<dbReference type="PROSITE" id="PS51755">
    <property type="entry name" value="OMPR_PHOB"/>
    <property type="match status" value="1"/>
</dbReference>
<evidence type="ECO:0000256" key="2">
    <source>
        <dbReference type="ARBA" id="ARBA00022803"/>
    </source>
</evidence>
<gene>
    <name evidence="7" type="ORF">RFM27_32105</name>
</gene>
<name>A0ABU4XPP8_9HYPH</name>
<keyword evidence="2 4" id="KW-0802">TPR repeat</keyword>
<reference evidence="7 8" key="1">
    <citation type="submission" date="2023-08" db="EMBL/GenBank/DDBJ databases">
        <title>Implementing the SeqCode for naming new Mesorhizobium species isolated from Vachellia karroo root nodules.</title>
        <authorList>
            <person name="Van Lill M."/>
        </authorList>
    </citation>
    <scope>NUCLEOTIDE SEQUENCE [LARGE SCALE GENOMIC DNA]</scope>
    <source>
        <strain evidence="7 8">VK23A</strain>
    </source>
</reference>
<dbReference type="Pfam" id="PF00486">
    <property type="entry name" value="Trans_reg_C"/>
    <property type="match status" value="1"/>
</dbReference>
<feature type="domain" description="OmpR/PhoB-type" evidence="6">
    <location>
        <begin position="13"/>
        <end position="106"/>
    </location>
</feature>
<dbReference type="InterPro" id="IPR011990">
    <property type="entry name" value="TPR-like_helical_dom_sf"/>
</dbReference>
<evidence type="ECO:0000313" key="8">
    <source>
        <dbReference type="Proteomes" id="UP001271780"/>
    </source>
</evidence>
<dbReference type="InterPro" id="IPR050498">
    <property type="entry name" value="Ycf3"/>
</dbReference>
<comment type="caution">
    <text evidence="7">The sequence shown here is derived from an EMBL/GenBank/DDBJ whole genome shotgun (WGS) entry which is preliminary data.</text>
</comment>
<feature type="repeat" description="TPR" evidence="4">
    <location>
        <begin position="383"/>
        <end position="416"/>
    </location>
</feature>
<dbReference type="Gene3D" id="3.40.50.10070">
    <property type="entry name" value="TolB, N-terminal domain"/>
    <property type="match status" value="1"/>
</dbReference>
<dbReference type="Gene3D" id="1.25.40.10">
    <property type="entry name" value="Tetratricopeptide repeat domain"/>
    <property type="match status" value="1"/>
</dbReference>
<dbReference type="InterPro" id="IPR019734">
    <property type="entry name" value="TPR_rpt"/>
</dbReference>
<organism evidence="7 8">
    <name type="scientific">Mesorhizobium dulcispinae</name>
    <dbReference type="NCBI Taxonomy" id="3072316"/>
    <lineage>
        <taxon>Bacteria</taxon>
        <taxon>Pseudomonadati</taxon>
        <taxon>Pseudomonadota</taxon>
        <taxon>Alphaproteobacteria</taxon>
        <taxon>Hyphomicrobiales</taxon>
        <taxon>Phyllobacteriaceae</taxon>
        <taxon>Mesorhizobium</taxon>
    </lineage>
</organism>
<dbReference type="Gene3D" id="1.10.10.10">
    <property type="entry name" value="Winged helix-like DNA-binding domain superfamily/Winged helix DNA-binding domain"/>
    <property type="match status" value="1"/>
</dbReference>
<dbReference type="SUPFAM" id="SSF46894">
    <property type="entry name" value="C-terminal effector domain of the bipartite response regulators"/>
    <property type="match status" value="1"/>
</dbReference>
<dbReference type="EMBL" id="JAVIIZ010000040">
    <property type="protein sequence ID" value="MDX8476713.1"/>
    <property type="molecule type" value="Genomic_DNA"/>
</dbReference>
<keyword evidence="3 5" id="KW-0238">DNA-binding</keyword>
<evidence type="ECO:0000313" key="7">
    <source>
        <dbReference type="EMBL" id="MDX8476713.1"/>
    </source>
</evidence>
<sequence length="533" mass="59327">MDYLGRQGMGSWPMDLEFGNYRLKRAERQLLGPNGPVELSARSFDILAALLDKPDDVIGKTELFATVWPGQVVEENTLQVHISALRKLLSAEMIVTVHGRGYKYAGPKPSMATAEATAPSRPSIAILPFANLSGDAEQDIFCEGLALNIVANLGRFHELFVIDRFSTLAYRNRTVTSAEAARELSVRYIIEGSVQKAGDRIRVSVQLVDGTDNRQLWTETYDRQLTDIFEVQDEITGTIVGTLASGYGGRLGKAWRARTKSAGLESFVALDYLQRALDACRFNKEGESLAREYLARAIECDPTLAKAYSKMALSHLVDACFGWADDYDVSMELARRWAVKAIACDDGDSWSHWAFASYHLYTANHGVALEAFRKGLECNPNDADVTTDYGLCLSYVGRGEQGIEYAQKAMRLNPYHYEWYTSQLGQIYFDAGHYDKAIATFASLRSLDNAVMRIYQAASFAAAGNLQQARKSVERALELDAGATLERWTDQKLAPYGNAAYLEHFRKNLRRAGLPERAAQRVDKEEQASPGLR</sequence>
<dbReference type="SMART" id="SM00862">
    <property type="entry name" value="Trans_reg_C"/>
    <property type="match status" value="1"/>
</dbReference>
<dbReference type="InterPro" id="IPR036388">
    <property type="entry name" value="WH-like_DNA-bd_sf"/>
</dbReference>
<evidence type="ECO:0000259" key="6">
    <source>
        <dbReference type="PROSITE" id="PS51755"/>
    </source>
</evidence>
<keyword evidence="1" id="KW-0677">Repeat</keyword>
<dbReference type="SUPFAM" id="SSF48452">
    <property type="entry name" value="TPR-like"/>
    <property type="match status" value="1"/>
</dbReference>
<accession>A0ABU4XPP8</accession>
<dbReference type="RefSeq" id="WP_320327813.1">
    <property type="nucleotide sequence ID" value="NZ_JAVIIZ010000040.1"/>
</dbReference>
<dbReference type="Pfam" id="PF13181">
    <property type="entry name" value="TPR_8"/>
    <property type="match status" value="1"/>
</dbReference>
<dbReference type="CDD" id="cd00383">
    <property type="entry name" value="trans_reg_C"/>
    <property type="match status" value="1"/>
</dbReference>
<dbReference type="PANTHER" id="PTHR44858">
    <property type="entry name" value="TETRATRICOPEPTIDE REPEAT PROTEIN 6"/>
    <property type="match status" value="1"/>
</dbReference>
<evidence type="ECO:0000256" key="5">
    <source>
        <dbReference type="PROSITE-ProRule" id="PRU01091"/>
    </source>
</evidence>
<proteinExistence type="predicted"/>
<dbReference type="SMART" id="SM00028">
    <property type="entry name" value="TPR"/>
    <property type="match status" value="3"/>
</dbReference>
<keyword evidence="8" id="KW-1185">Reference proteome</keyword>
<evidence type="ECO:0000256" key="1">
    <source>
        <dbReference type="ARBA" id="ARBA00022737"/>
    </source>
</evidence>